<reference evidence="3 4" key="1">
    <citation type="submission" date="2022-06" db="EMBL/GenBank/DDBJ databases">
        <title>Sequencing the genomes of 1000 actinobacteria strains.</title>
        <authorList>
            <person name="Klenk H.-P."/>
        </authorList>
    </citation>
    <scope>NUCLEOTIDE SEQUENCE [LARGE SCALE GENOMIC DNA]</scope>
    <source>
        <strain evidence="3 4">DSM 41656</strain>
    </source>
</reference>
<dbReference type="InterPro" id="IPR027275">
    <property type="entry name" value="PRC-brl_dom"/>
</dbReference>
<feature type="region of interest" description="Disordered" evidence="1">
    <location>
        <begin position="80"/>
        <end position="108"/>
    </location>
</feature>
<dbReference type="RefSeq" id="WP_253800371.1">
    <property type="nucleotide sequence ID" value="NZ_BAAAUB010000002.1"/>
</dbReference>
<dbReference type="InterPro" id="IPR011033">
    <property type="entry name" value="PRC_barrel-like_sf"/>
</dbReference>
<accession>A0ABT1J2Z5</accession>
<feature type="compositionally biased region" description="Basic and acidic residues" evidence="1">
    <location>
        <begin position="80"/>
        <end position="90"/>
    </location>
</feature>
<dbReference type="InterPro" id="IPR014747">
    <property type="entry name" value="Bac_photo_RC_H_C"/>
</dbReference>
<gene>
    <name evidence="3" type="ORF">FHR36_004961</name>
</gene>
<evidence type="ECO:0000256" key="1">
    <source>
        <dbReference type="SAM" id="MobiDB-lite"/>
    </source>
</evidence>
<dbReference type="Proteomes" id="UP001206483">
    <property type="component" value="Unassembled WGS sequence"/>
</dbReference>
<evidence type="ECO:0000259" key="2">
    <source>
        <dbReference type="Pfam" id="PF05239"/>
    </source>
</evidence>
<evidence type="ECO:0000313" key="3">
    <source>
        <dbReference type="EMBL" id="MCP2311798.1"/>
    </source>
</evidence>
<dbReference type="SUPFAM" id="SSF50346">
    <property type="entry name" value="PRC-barrel domain"/>
    <property type="match status" value="1"/>
</dbReference>
<protein>
    <recommendedName>
        <fullName evidence="2">PRC-barrel domain-containing protein</fullName>
    </recommendedName>
</protein>
<dbReference type="Gene3D" id="3.90.50.10">
    <property type="entry name" value="Photosynthetic Reaction Center, subunit H, domain 2"/>
    <property type="match status" value="1"/>
</dbReference>
<comment type="caution">
    <text evidence="3">The sequence shown here is derived from an EMBL/GenBank/DDBJ whole genome shotgun (WGS) entry which is preliminary data.</text>
</comment>
<proteinExistence type="predicted"/>
<feature type="domain" description="PRC-barrel" evidence="2">
    <location>
        <begin position="19"/>
        <end position="88"/>
    </location>
</feature>
<keyword evidence="4" id="KW-1185">Reference proteome</keyword>
<organism evidence="3 4">
    <name type="scientific">Kitasatospora paracochleata</name>
    <dbReference type="NCBI Taxonomy" id="58354"/>
    <lineage>
        <taxon>Bacteria</taxon>
        <taxon>Bacillati</taxon>
        <taxon>Actinomycetota</taxon>
        <taxon>Actinomycetes</taxon>
        <taxon>Kitasatosporales</taxon>
        <taxon>Streptomycetaceae</taxon>
        <taxon>Kitasatospora</taxon>
    </lineage>
</organism>
<name>A0ABT1J2Z5_9ACTN</name>
<sequence>MSNGMTIRRLRTRAAGHSAGSDLIGFHVEGTDGRIGTVDRLSGHVDARYLIVHTGPWIFGRLVLLPAGTVVRVEPGERTVHVDRSKEQIRRSPAYDGGTPEAEPDPRAPYTVRCSTFYRGRML</sequence>
<evidence type="ECO:0000313" key="4">
    <source>
        <dbReference type="Proteomes" id="UP001206483"/>
    </source>
</evidence>
<dbReference type="Pfam" id="PF05239">
    <property type="entry name" value="PRC"/>
    <property type="match status" value="1"/>
</dbReference>
<dbReference type="EMBL" id="JAMZDX010000004">
    <property type="protein sequence ID" value="MCP2311798.1"/>
    <property type="molecule type" value="Genomic_DNA"/>
</dbReference>